<dbReference type="STRING" id="1437874.CSPHI_03635"/>
<gene>
    <name evidence="1" type="ORF">CSPHI_03635</name>
</gene>
<keyword evidence="2" id="KW-1185">Reference proteome</keyword>
<dbReference type="OrthoDB" id="3253436at2"/>
<dbReference type="InterPro" id="IPR004260">
    <property type="entry name" value="Pyr-dimer_DNA_glycosylase"/>
</dbReference>
<dbReference type="AlphaFoldDB" id="A0A1L7CWV9"/>
<dbReference type="Pfam" id="PF03013">
    <property type="entry name" value="Pyr_excise"/>
    <property type="match status" value="1"/>
</dbReference>
<accession>A0A1L7CWV9</accession>
<dbReference type="Proteomes" id="UP000185469">
    <property type="component" value="Chromosome"/>
</dbReference>
<dbReference type="RefSeq" id="WP_075691533.1">
    <property type="nucleotide sequence ID" value="NZ_CP009248.1"/>
</dbReference>
<dbReference type="EMBL" id="CP009248">
    <property type="protein sequence ID" value="APT90308.1"/>
    <property type="molecule type" value="Genomic_DNA"/>
</dbReference>
<proteinExistence type="predicted"/>
<evidence type="ECO:0000313" key="1">
    <source>
        <dbReference type="EMBL" id="APT90308.1"/>
    </source>
</evidence>
<evidence type="ECO:0000313" key="2">
    <source>
        <dbReference type="Proteomes" id="UP000185469"/>
    </source>
</evidence>
<organism evidence="1 2">
    <name type="scientific">Corynebacterium sphenisci DSM 44792</name>
    <dbReference type="NCBI Taxonomy" id="1437874"/>
    <lineage>
        <taxon>Bacteria</taxon>
        <taxon>Bacillati</taxon>
        <taxon>Actinomycetota</taxon>
        <taxon>Actinomycetes</taxon>
        <taxon>Mycobacteriales</taxon>
        <taxon>Corynebacteriaceae</taxon>
        <taxon>Corynebacterium</taxon>
    </lineage>
</organism>
<protein>
    <recommendedName>
        <fullName evidence="3">DNA lyase</fullName>
    </recommendedName>
</protein>
<name>A0A1L7CWV9_9CORY</name>
<reference evidence="1 2" key="1">
    <citation type="submission" date="2014-08" db="EMBL/GenBank/DDBJ databases">
        <title>Complete genome sequence of Corynebacterium sphenisci CECT 5990(T) (=DSM 44792(T)), isolated from healthy wild penguins.</title>
        <authorList>
            <person name="Ruckert C."/>
            <person name="Albersmeier A."/>
            <person name="Winkler A."/>
            <person name="Kalinowski J."/>
        </authorList>
    </citation>
    <scope>NUCLEOTIDE SEQUENCE [LARGE SCALE GENOMIC DNA]</scope>
    <source>
        <strain evidence="1 2">DSM 44792</strain>
    </source>
</reference>
<sequence length="145" mass="15802">MRIWSMHPGYLDRIGLVACWRETLLAQKVLAGGTRGYRNHPQLARFRGHADPLAAVGFYLAGLHAEAGARGYSFNGSLILVPPPPRPAPIELTRGQLAHEFAHLRAKLAGRSPGTLEGPRWAAGEGEAHPLFELVDGPVADWERV</sequence>
<dbReference type="KEGG" id="csph:CSPHI_03635"/>
<evidence type="ECO:0008006" key="3">
    <source>
        <dbReference type="Google" id="ProtNLM"/>
    </source>
</evidence>